<dbReference type="RefSeq" id="WP_194447929.1">
    <property type="nucleotide sequence ID" value="NZ_CP063849.1"/>
</dbReference>
<dbReference type="PANTHER" id="PTHR32309:SF13">
    <property type="entry name" value="FERRIC ENTEROBACTIN TRANSPORT PROTEIN FEPE"/>
    <property type="match status" value="1"/>
</dbReference>
<dbReference type="EC" id="2.7.10.2" evidence="4"/>
<keyword evidence="5" id="KW-1003">Cell membrane</keyword>
<dbReference type="Pfam" id="PF13807">
    <property type="entry name" value="GNVR"/>
    <property type="match status" value="1"/>
</dbReference>
<evidence type="ECO:0000256" key="2">
    <source>
        <dbReference type="ARBA" id="ARBA00007316"/>
    </source>
</evidence>
<keyword evidence="12 17" id="KW-1133">Transmembrane helix</keyword>
<evidence type="ECO:0000256" key="5">
    <source>
        <dbReference type="ARBA" id="ARBA00022475"/>
    </source>
</evidence>
<keyword evidence="11" id="KW-0067">ATP-binding</keyword>
<evidence type="ECO:0000256" key="9">
    <source>
        <dbReference type="ARBA" id="ARBA00022741"/>
    </source>
</evidence>
<evidence type="ECO:0000256" key="13">
    <source>
        <dbReference type="ARBA" id="ARBA00023136"/>
    </source>
</evidence>
<feature type="domain" description="Polysaccharide chain length determinant N-terminal" evidence="18">
    <location>
        <begin position="48"/>
        <end position="139"/>
    </location>
</feature>
<dbReference type="InterPro" id="IPR005702">
    <property type="entry name" value="Wzc-like_C"/>
</dbReference>
<accession>A0A7S7SJS1</accession>
<keyword evidence="22" id="KW-1185">Reference proteome</keyword>
<keyword evidence="10" id="KW-0418">Kinase</keyword>
<evidence type="ECO:0000256" key="7">
    <source>
        <dbReference type="ARBA" id="ARBA00022679"/>
    </source>
</evidence>
<comment type="catalytic activity">
    <reaction evidence="15">
        <text>L-tyrosyl-[protein] + ATP = O-phospho-L-tyrosyl-[protein] + ADP + H(+)</text>
        <dbReference type="Rhea" id="RHEA:10596"/>
        <dbReference type="Rhea" id="RHEA-COMP:10136"/>
        <dbReference type="Rhea" id="RHEA-COMP:20101"/>
        <dbReference type="ChEBI" id="CHEBI:15378"/>
        <dbReference type="ChEBI" id="CHEBI:30616"/>
        <dbReference type="ChEBI" id="CHEBI:46858"/>
        <dbReference type="ChEBI" id="CHEBI:61978"/>
        <dbReference type="ChEBI" id="CHEBI:456216"/>
        <dbReference type="EC" id="2.7.10.2"/>
    </reaction>
</comment>
<comment type="similarity">
    <text evidence="3">Belongs to the etk/wzc family.</text>
</comment>
<keyword evidence="7" id="KW-0808">Transferase</keyword>
<evidence type="ECO:0000256" key="8">
    <source>
        <dbReference type="ARBA" id="ARBA00022692"/>
    </source>
</evidence>
<evidence type="ECO:0000256" key="17">
    <source>
        <dbReference type="SAM" id="Phobius"/>
    </source>
</evidence>
<organism evidence="21 22">
    <name type="scientific">Paludibaculum fermentans</name>
    <dbReference type="NCBI Taxonomy" id="1473598"/>
    <lineage>
        <taxon>Bacteria</taxon>
        <taxon>Pseudomonadati</taxon>
        <taxon>Acidobacteriota</taxon>
        <taxon>Terriglobia</taxon>
        <taxon>Bryobacterales</taxon>
        <taxon>Bryobacteraceae</taxon>
        <taxon>Paludibaculum</taxon>
    </lineage>
</organism>
<dbReference type="Proteomes" id="UP000593892">
    <property type="component" value="Chromosome"/>
</dbReference>
<dbReference type="Pfam" id="PF02706">
    <property type="entry name" value="Wzz"/>
    <property type="match status" value="1"/>
</dbReference>
<comment type="similarity">
    <text evidence="2">Belongs to the CpsD/CapB family.</text>
</comment>
<evidence type="ECO:0000256" key="12">
    <source>
        <dbReference type="ARBA" id="ARBA00022989"/>
    </source>
</evidence>
<gene>
    <name evidence="21" type="ORF">IRI77_26085</name>
</gene>
<evidence type="ECO:0000256" key="14">
    <source>
        <dbReference type="ARBA" id="ARBA00023137"/>
    </source>
</evidence>
<evidence type="ECO:0000313" key="21">
    <source>
        <dbReference type="EMBL" id="QOY86260.1"/>
    </source>
</evidence>
<evidence type="ECO:0000256" key="16">
    <source>
        <dbReference type="SAM" id="Coils"/>
    </source>
</evidence>
<dbReference type="KEGG" id="pfer:IRI77_26085"/>
<evidence type="ECO:0000256" key="1">
    <source>
        <dbReference type="ARBA" id="ARBA00004429"/>
    </source>
</evidence>
<evidence type="ECO:0000259" key="18">
    <source>
        <dbReference type="Pfam" id="PF02706"/>
    </source>
</evidence>
<dbReference type="InterPro" id="IPR027417">
    <property type="entry name" value="P-loop_NTPase"/>
</dbReference>
<dbReference type="GO" id="GO:0005886">
    <property type="term" value="C:plasma membrane"/>
    <property type="evidence" value="ECO:0007669"/>
    <property type="project" value="UniProtKB-SubCell"/>
</dbReference>
<protein>
    <recommendedName>
        <fullName evidence="4">non-specific protein-tyrosine kinase</fullName>
        <ecNumber evidence="4">2.7.10.2</ecNumber>
    </recommendedName>
</protein>
<evidence type="ECO:0000259" key="20">
    <source>
        <dbReference type="Pfam" id="PF13807"/>
    </source>
</evidence>
<keyword evidence="16" id="KW-0175">Coiled coil</keyword>
<dbReference type="InterPro" id="IPR003856">
    <property type="entry name" value="LPS_length_determ_N"/>
</dbReference>
<feature type="coiled-coil region" evidence="16">
    <location>
        <begin position="267"/>
        <end position="370"/>
    </location>
</feature>
<evidence type="ECO:0000313" key="22">
    <source>
        <dbReference type="Proteomes" id="UP000593892"/>
    </source>
</evidence>
<dbReference type="PANTHER" id="PTHR32309">
    <property type="entry name" value="TYROSINE-PROTEIN KINASE"/>
    <property type="match status" value="1"/>
</dbReference>
<evidence type="ECO:0000256" key="3">
    <source>
        <dbReference type="ARBA" id="ARBA00008883"/>
    </source>
</evidence>
<dbReference type="CDD" id="cd05387">
    <property type="entry name" value="BY-kinase"/>
    <property type="match status" value="1"/>
</dbReference>
<evidence type="ECO:0000256" key="6">
    <source>
        <dbReference type="ARBA" id="ARBA00022519"/>
    </source>
</evidence>
<keyword evidence="6" id="KW-0997">Cell inner membrane</keyword>
<dbReference type="InterPro" id="IPR025669">
    <property type="entry name" value="AAA_dom"/>
</dbReference>
<keyword evidence="9" id="KW-0547">Nucleotide-binding</keyword>
<dbReference type="InterPro" id="IPR032807">
    <property type="entry name" value="GNVR"/>
</dbReference>
<reference evidence="21 22" key="1">
    <citation type="submission" date="2020-10" db="EMBL/GenBank/DDBJ databases">
        <title>Complete genome sequence of Paludibaculum fermentans P105T, a facultatively anaerobic acidobacterium capable of dissimilatory Fe(III) reduction.</title>
        <authorList>
            <person name="Dedysh S.N."/>
            <person name="Beletsky A.V."/>
            <person name="Kulichevskaya I.S."/>
            <person name="Mardanov A.V."/>
            <person name="Ravin N.V."/>
        </authorList>
    </citation>
    <scope>NUCLEOTIDE SEQUENCE [LARGE SCALE GENOMIC DNA]</scope>
    <source>
        <strain evidence="21 22">P105</strain>
    </source>
</reference>
<dbReference type="Pfam" id="PF13614">
    <property type="entry name" value="AAA_31"/>
    <property type="match status" value="1"/>
</dbReference>
<evidence type="ECO:0000259" key="19">
    <source>
        <dbReference type="Pfam" id="PF13614"/>
    </source>
</evidence>
<dbReference type="Gene3D" id="3.40.50.300">
    <property type="entry name" value="P-loop containing nucleotide triphosphate hydrolases"/>
    <property type="match status" value="1"/>
</dbReference>
<dbReference type="EMBL" id="CP063849">
    <property type="protein sequence ID" value="QOY86260.1"/>
    <property type="molecule type" value="Genomic_DNA"/>
</dbReference>
<evidence type="ECO:0000256" key="15">
    <source>
        <dbReference type="ARBA" id="ARBA00051245"/>
    </source>
</evidence>
<keyword evidence="13 17" id="KW-0472">Membrane</keyword>
<dbReference type="SUPFAM" id="SSF52540">
    <property type="entry name" value="P-loop containing nucleoside triphosphate hydrolases"/>
    <property type="match status" value="1"/>
</dbReference>
<keyword evidence="14" id="KW-0829">Tyrosine-protein kinase</keyword>
<dbReference type="GO" id="GO:0004713">
    <property type="term" value="F:protein tyrosine kinase activity"/>
    <property type="evidence" value="ECO:0007669"/>
    <property type="project" value="TreeGrafter"/>
</dbReference>
<proteinExistence type="inferred from homology"/>
<keyword evidence="8 17" id="KW-0812">Transmembrane</keyword>
<dbReference type="AlphaFoldDB" id="A0A7S7SJS1"/>
<feature type="transmembrane region" description="Helical" evidence="17">
    <location>
        <begin position="59"/>
        <end position="78"/>
    </location>
</feature>
<evidence type="ECO:0000256" key="4">
    <source>
        <dbReference type="ARBA" id="ARBA00011903"/>
    </source>
</evidence>
<evidence type="ECO:0000256" key="11">
    <source>
        <dbReference type="ARBA" id="ARBA00022840"/>
    </source>
</evidence>
<dbReference type="InterPro" id="IPR050445">
    <property type="entry name" value="Bact_polysacc_biosynth/exp"/>
</dbReference>
<sequence>MNDEQGDLVPARKQGITFDAQAYAPPAYSVQGGYPQEFQDDPDEGGGLVEYWQILRRRMGTLILLAGAGFLLAVLVTLPQTPVYQAKTTLEVLEMNQNFMNMGSVQPLSEGGNSSLVTDIQTQIQILQSESLTRRVLEEMQVKDVDRDSGTATGRISAWRRALNLPDVVKVDARTAAVKMAAKTLKARANGQTKIIEVLVDSTDKQVAAEFANRLTEQYITMNMDARFQMTERTSQFLGKQIADMRGRLEKSEDGLQAYARRTGLLLTGDEEKKNVSEEKLSQLQTELTRAQSERVQKQSRWEMASSAAIGSLPDILNDKILQEFQTRVSDLQRQKAELNETYEAGHPKLKKVEAQLASVEQSLARQRGDILARIKNEYEEAARREKLLLGSFKEQTGVVTDQSEKAIQYNILKREVDTNRALYDSMLQKLKEASLASALRASNVRVVDAAMAPKRPYKPNLPINAALGLICGLFAGVVLVVMTERTDRTLHDPSDIGYYLNVPELGMIPSEDSSSGIYGRLNGRAGKLLPRGKVAEPRQPMELVTFAQKPSALAESFRSSLTSILFTGQGAIARSGAVRPKVLVVTSPSPGEGKTTVASNLAIAMAETGQRVLLVDADTRKPRLHEIFEKSNEAGLTTVLQGRDALGEPVTLGGDNRGGHWSGLAMIQATQVPGLSLMTSGPPVAGATNLLYSQWLADAMERFAREYDVVFVDTPPMLQIPDARVIGRLASGVILVVRAGKTTRDSAISARTRLREDGIRVLGTIMNDWNPKRGRGGASGYYDGYSKYRQKYEYHSS</sequence>
<name>A0A7S7SJS1_PALFE</name>
<feature type="domain" description="Tyrosine-protein kinase G-rich" evidence="20">
    <location>
        <begin position="413"/>
        <end position="483"/>
    </location>
</feature>
<comment type="subcellular location">
    <subcellularLocation>
        <location evidence="1">Cell inner membrane</location>
        <topology evidence="1">Multi-pass membrane protein</topology>
    </subcellularLocation>
</comment>
<feature type="domain" description="AAA" evidence="19">
    <location>
        <begin position="583"/>
        <end position="721"/>
    </location>
</feature>
<evidence type="ECO:0000256" key="10">
    <source>
        <dbReference type="ARBA" id="ARBA00022777"/>
    </source>
</evidence>